<dbReference type="GO" id="GO:0016616">
    <property type="term" value="F:oxidoreductase activity, acting on the CH-OH group of donors, NAD or NADP as acceptor"/>
    <property type="evidence" value="ECO:0007669"/>
    <property type="project" value="UniProtKB-ARBA"/>
</dbReference>
<keyword evidence="6" id="KW-1185">Reference proteome</keyword>
<dbReference type="AlphaFoldDB" id="B4D6T9"/>
<dbReference type="EMBL" id="ABVL01000016">
    <property type="protein sequence ID" value="EDY17890.1"/>
    <property type="molecule type" value="Genomic_DNA"/>
</dbReference>
<dbReference type="Gene3D" id="3.40.50.720">
    <property type="entry name" value="NAD(P)-binding Rossmann-like Domain"/>
    <property type="match status" value="2"/>
</dbReference>
<accession>B4D6T9</accession>
<dbReference type="PROSITE" id="PS00671">
    <property type="entry name" value="D_2_HYDROXYACID_DH_3"/>
    <property type="match status" value="1"/>
</dbReference>
<dbReference type="InParanoid" id="B4D6T9"/>
<comment type="caution">
    <text evidence="5">The sequence shown here is derived from an EMBL/GenBank/DDBJ whole genome shotgun (WGS) entry which is preliminary data.</text>
</comment>
<proteinExistence type="inferred from homology"/>
<dbReference type="GO" id="GO:0051287">
    <property type="term" value="F:NAD binding"/>
    <property type="evidence" value="ECO:0007669"/>
    <property type="project" value="InterPro"/>
</dbReference>
<dbReference type="InterPro" id="IPR050418">
    <property type="entry name" value="D-iso_2-hydroxyacid_DH_PdxB"/>
</dbReference>
<organism evidence="5 6">
    <name type="scientific">Chthoniobacter flavus Ellin428</name>
    <dbReference type="NCBI Taxonomy" id="497964"/>
    <lineage>
        <taxon>Bacteria</taxon>
        <taxon>Pseudomonadati</taxon>
        <taxon>Verrucomicrobiota</taxon>
        <taxon>Spartobacteria</taxon>
        <taxon>Chthoniobacterales</taxon>
        <taxon>Chthoniobacteraceae</taxon>
        <taxon>Chthoniobacter</taxon>
    </lineage>
</organism>
<comment type="similarity">
    <text evidence="1">Belongs to the D-isomer specific 2-hydroxyacid dehydrogenase family.</text>
</comment>
<dbReference type="InterPro" id="IPR036291">
    <property type="entry name" value="NAD(P)-bd_dom_sf"/>
</dbReference>
<evidence type="ECO:0000256" key="3">
    <source>
        <dbReference type="ARBA" id="ARBA00023027"/>
    </source>
</evidence>
<keyword evidence="3" id="KW-0520">NAD</keyword>
<reference evidence="5 6" key="1">
    <citation type="journal article" date="2011" name="J. Bacteriol.">
        <title>Genome sequence of Chthoniobacter flavus Ellin428, an aerobic heterotrophic soil bacterium.</title>
        <authorList>
            <person name="Kant R."/>
            <person name="van Passel M.W."/>
            <person name="Palva A."/>
            <person name="Lucas S."/>
            <person name="Lapidus A."/>
            <person name="Glavina Del Rio T."/>
            <person name="Dalin E."/>
            <person name="Tice H."/>
            <person name="Bruce D."/>
            <person name="Goodwin L."/>
            <person name="Pitluck S."/>
            <person name="Larimer F.W."/>
            <person name="Land M.L."/>
            <person name="Hauser L."/>
            <person name="Sangwan P."/>
            <person name="de Vos W.M."/>
            <person name="Janssen P.H."/>
            <person name="Smidt H."/>
        </authorList>
    </citation>
    <scope>NUCLEOTIDE SEQUENCE [LARGE SCALE GENOMIC DNA]</scope>
    <source>
        <strain evidence="5 6">Ellin428</strain>
    </source>
</reference>
<dbReference type="STRING" id="497964.CfE428DRAFT_4629"/>
<protein>
    <submittedName>
        <fullName evidence="5">D-isomer specific 2-hydroxyacid dehydrogenase NAD-binding</fullName>
    </submittedName>
</protein>
<evidence type="ECO:0000256" key="2">
    <source>
        <dbReference type="ARBA" id="ARBA00023002"/>
    </source>
</evidence>
<evidence type="ECO:0000256" key="1">
    <source>
        <dbReference type="ARBA" id="ARBA00005854"/>
    </source>
</evidence>
<dbReference type="PROSITE" id="PS00670">
    <property type="entry name" value="D_2_HYDROXYACID_DH_2"/>
    <property type="match status" value="1"/>
</dbReference>
<feature type="domain" description="D-isomer specific 2-hydroxyacid dehydrogenase NAD-binding" evidence="4">
    <location>
        <begin position="5"/>
        <end position="112"/>
    </location>
</feature>
<dbReference type="eggNOG" id="COG1052">
    <property type="taxonomic scope" value="Bacteria"/>
</dbReference>
<dbReference type="PANTHER" id="PTHR43761:SF1">
    <property type="entry name" value="D-ISOMER SPECIFIC 2-HYDROXYACID DEHYDROGENASE CATALYTIC DOMAIN-CONTAINING PROTEIN-RELATED"/>
    <property type="match status" value="1"/>
</dbReference>
<evidence type="ECO:0000313" key="6">
    <source>
        <dbReference type="Proteomes" id="UP000005824"/>
    </source>
</evidence>
<evidence type="ECO:0000313" key="5">
    <source>
        <dbReference type="EMBL" id="EDY17890.1"/>
    </source>
</evidence>
<keyword evidence="2" id="KW-0560">Oxidoreductase</keyword>
<dbReference type="InterPro" id="IPR029753">
    <property type="entry name" value="D-isomer_DH_CS"/>
</dbReference>
<dbReference type="PANTHER" id="PTHR43761">
    <property type="entry name" value="D-ISOMER SPECIFIC 2-HYDROXYACID DEHYDROGENASE FAMILY PROTEIN (AFU_ORTHOLOGUE AFUA_1G13630)"/>
    <property type="match status" value="1"/>
</dbReference>
<dbReference type="SUPFAM" id="SSF51735">
    <property type="entry name" value="NAD(P)-binding Rossmann-fold domains"/>
    <property type="match status" value="1"/>
</dbReference>
<evidence type="ECO:0000259" key="4">
    <source>
        <dbReference type="Pfam" id="PF02826"/>
    </source>
</evidence>
<gene>
    <name evidence="5" type="ORF">CfE428DRAFT_4629</name>
</gene>
<sequence>MHVIVNSRRTVEGVENVALDDLFARADVISLHCPLTPETKDLVNAARLARMKPSAFLINTGRGPLIDEAALADALNRGQIAGAGLDVLAKEPPAVDNPLFTAKNCFITPHIAWATKASRDRLLTTSVANIRAFLAGTPQNVVNPKA</sequence>
<dbReference type="Pfam" id="PF02826">
    <property type="entry name" value="2-Hacid_dh_C"/>
    <property type="match status" value="1"/>
</dbReference>
<name>B4D6T9_9BACT</name>
<dbReference type="InterPro" id="IPR006140">
    <property type="entry name" value="D-isomer_DH_NAD-bd"/>
</dbReference>
<dbReference type="Proteomes" id="UP000005824">
    <property type="component" value="Unassembled WGS sequence"/>
</dbReference>